<dbReference type="GO" id="GO:0003864">
    <property type="term" value="F:3-methyl-2-oxobutanoate hydroxymethyltransferase activity"/>
    <property type="evidence" value="ECO:0007669"/>
    <property type="project" value="UniProtKB-UniRule"/>
</dbReference>
<protein>
    <recommendedName>
        <fullName evidence="7">3-methyl-2-oxobutanoate hydroxymethyltransferase</fullName>
        <ecNumber evidence="7">2.1.2.11</ecNumber>
    </recommendedName>
    <alternativeName>
        <fullName evidence="7">Ketopantoate hydroxymethyltransferase</fullName>
        <shortName evidence="7">KPHMT</shortName>
    </alternativeName>
</protein>
<keyword evidence="5 7" id="KW-0808">Transferase</keyword>
<keyword evidence="7 10" id="KW-0460">Magnesium</keyword>
<proteinExistence type="inferred from homology"/>
<evidence type="ECO:0000256" key="6">
    <source>
        <dbReference type="ARBA" id="ARBA00056497"/>
    </source>
</evidence>
<evidence type="ECO:0000256" key="7">
    <source>
        <dbReference type="HAMAP-Rule" id="MF_00156"/>
    </source>
</evidence>
<dbReference type="Proteomes" id="UP000179076">
    <property type="component" value="Unassembled WGS sequence"/>
</dbReference>
<dbReference type="HAMAP" id="MF_00156">
    <property type="entry name" value="PanB"/>
    <property type="match status" value="1"/>
</dbReference>
<feature type="active site" description="Proton acceptor" evidence="7 8">
    <location>
        <position position="185"/>
    </location>
</feature>
<comment type="cofactor">
    <cofactor evidence="7 10">
        <name>Mg(2+)</name>
        <dbReference type="ChEBI" id="CHEBI:18420"/>
    </cofactor>
    <text evidence="7 10">Binds 1 Mg(2+) ion per subunit.</text>
</comment>
<evidence type="ECO:0000256" key="10">
    <source>
        <dbReference type="PIRSR" id="PIRSR000388-3"/>
    </source>
</evidence>
<dbReference type="NCBIfam" id="TIGR00222">
    <property type="entry name" value="panB"/>
    <property type="match status" value="1"/>
</dbReference>
<keyword evidence="11" id="KW-0489">Methyltransferase</keyword>
<dbReference type="PANTHER" id="PTHR20881">
    <property type="entry name" value="3-METHYL-2-OXOBUTANOATE HYDROXYMETHYLTRANSFERASE"/>
    <property type="match status" value="1"/>
</dbReference>
<feature type="binding site" evidence="7 9">
    <location>
        <begin position="47"/>
        <end position="48"/>
    </location>
    <ligand>
        <name>3-methyl-2-oxobutanoate</name>
        <dbReference type="ChEBI" id="CHEBI:11851"/>
    </ligand>
</feature>
<keyword evidence="7 10" id="KW-0479">Metal-binding</keyword>
<dbReference type="GO" id="GO:0008168">
    <property type="term" value="F:methyltransferase activity"/>
    <property type="evidence" value="ECO:0007669"/>
    <property type="project" value="UniProtKB-KW"/>
</dbReference>
<dbReference type="InterPro" id="IPR003700">
    <property type="entry name" value="Pantoate_hydroxy_MeTrfase"/>
</dbReference>
<evidence type="ECO:0000256" key="9">
    <source>
        <dbReference type="PIRSR" id="PIRSR000388-2"/>
    </source>
</evidence>
<evidence type="ECO:0000313" key="12">
    <source>
        <dbReference type="Proteomes" id="UP000179076"/>
    </source>
</evidence>
<reference evidence="11 12" key="1">
    <citation type="journal article" date="2016" name="Nat. Commun.">
        <title>Thousands of microbial genomes shed light on interconnected biogeochemical processes in an aquifer system.</title>
        <authorList>
            <person name="Anantharaman K."/>
            <person name="Brown C.T."/>
            <person name="Hug L.A."/>
            <person name="Sharon I."/>
            <person name="Castelle C.J."/>
            <person name="Probst A.J."/>
            <person name="Thomas B.C."/>
            <person name="Singh A."/>
            <person name="Wilkins M.J."/>
            <person name="Karaoz U."/>
            <person name="Brodie E.L."/>
            <person name="Williams K.H."/>
            <person name="Hubbard S.S."/>
            <person name="Banfield J.F."/>
        </authorList>
    </citation>
    <scope>NUCLEOTIDE SEQUENCE [LARGE SCALE GENOMIC DNA]</scope>
</reference>
<evidence type="ECO:0000256" key="2">
    <source>
        <dbReference type="ARBA" id="ARBA00008676"/>
    </source>
</evidence>
<comment type="subcellular location">
    <subcellularLocation>
        <location evidence="7">Cytoplasm</location>
    </subcellularLocation>
</comment>
<feature type="binding site" evidence="7 10">
    <location>
        <position position="47"/>
    </location>
    <ligand>
        <name>Mg(2+)</name>
        <dbReference type="ChEBI" id="CHEBI:18420"/>
    </ligand>
</feature>
<accession>A0A1F6UWQ9</accession>
<evidence type="ECO:0000256" key="1">
    <source>
        <dbReference type="ARBA" id="ARBA00005033"/>
    </source>
</evidence>
<dbReference type="GO" id="GO:0015940">
    <property type="term" value="P:pantothenate biosynthetic process"/>
    <property type="evidence" value="ECO:0007669"/>
    <property type="project" value="UniProtKB-UniRule"/>
</dbReference>
<dbReference type="InterPro" id="IPR040442">
    <property type="entry name" value="Pyrv_kinase-like_dom_sf"/>
</dbReference>
<dbReference type="PANTHER" id="PTHR20881:SF0">
    <property type="entry name" value="3-METHYL-2-OXOBUTANOATE HYDROXYMETHYLTRANSFERASE"/>
    <property type="match status" value="1"/>
</dbReference>
<keyword evidence="4 7" id="KW-0566">Pantothenate biosynthesis</keyword>
<comment type="similarity">
    <text evidence="2 7">Belongs to the PanB family.</text>
</comment>
<dbReference type="GO" id="GO:0005737">
    <property type="term" value="C:cytoplasm"/>
    <property type="evidence" value="ECO:0007669"/>
    <property type="project" value="UniProtKB-SubCell"/>
</dbReference>
<evidence type="ECO:0000256" key="4">
    <source>
        <dbReference type="ARBA" id="ARBA00022655"/>
    </source>
</evidence>
<dbReference type="AlphaFoldDB" id="A0A1F6UWQ9"/>
<dbReference type="GO" id="GO:0032259">
    <property type="term" value="P:methylation"/>
    <property type="evidence" value="ECO:0007669"/>
    <property type="project" value="UniProtKB-KW"/>
</dbReference>
<comment type="function">
    <text evidence="6 7">Catalyzes the reversible reaction in which hydroxymethyl group from 5,10-methylenetetrahydrofolate is transferred onto alpha-ketoisovalerate to form ketopantoate.</text>
</comment>
<comment type="catalytic activity">
    <reaction evidence="7">
        <text>(6R)-5,10-methylene-5,6,7,8-tetrahydrofolate + 3-methyl-2-oxobutanoate + H2O = 2-dehydropantoate + (6S)-5,6,7,8-tetrahydrofolate</text>
        <dbReference type="Rhea" id="RHEA:11824"/>
        <dbReference type="ChEBI" id="CHEBI:11561"/>
        <dbReference type="ChEBI" id="CHEBI:11851"/>
        <dbReference type="ChEBI" id="CHEBI:15377"/>
        <dbReference type="ChEBI" id="CHEBI:15636"/>
        <dbReference type="ChEBI" id="CHEBI:57453"/>
        <dbReference type="EC" id="2.1.2.11"/>
    </reaction>
</comment>
<dbReference type="PIRSF" id="PIRSF000388">
    <property type="entry name" value="Pantoate_hydroxy_MeTrfase"/>
    <property type="match status" value="1"/>
</dbReference>
<evidence type="ECO:0000256" key="5">
    <source>
        <dbReference type="ARBA" id="ARBA00022679"/>
    </source>
</evidence>
<sequence length="298" mass="32362">MKTSRLSTVDIIAMKHKRERIVALTAYDYTSAQMLDAAGIDIILVGDTLGMVVQGEETTLPVSLDDVLYHARMVMRGARRALVVADMPFMSYQVSTEDALRNAGRLMKEAHVGAVKIEGGADVAPLIERLVKIGIPVCGHLGFTPQSTHTLGGPRVQGRTVNDAVTLIADAQALASAGAFAIVLELVPASLAEEITQRVRVPTIGIGSGPACDGEIQVFHDLFGLYTDFQPRHTRRYLNVAQQLTAAAKQYREDVTTRTFPGPEQTIDLKPEVKEELREFLRRSSGAVKSIRAKGSRA</sequence>
<dbReference type="GO" id="GO:0000287">
    <property type="term" value="F:magnesium ion binding"/>
    <property type="evidence" value="ECO:0007669"/>
    <property type="project" value="TreeGrafter"/>
</dbReference>
<dbReference type="InterPro" id="IPR015813">
    <property type="entry name" value="Pyrv/PenolPyrv_kinase-like_dom"/>
</dbReference>
<feature type="binding site" evidence="7 9">
    <location>
        <position position="116"/>
    </location>
    <ligand>
        <name>3-methyl-2-oxobutanoate</name>
        <dbReference type="ChEBI" id="CHEBI:11851"/>
    </ligand>
</feature>
<dbReference type="Gene3D" id="3.20.20.60">
    <property type="entry name" value="Phosphoenolpyruvate-binding domains"/>
    <property type="match status" value="1"/>
</dbReference>
<dbReference type="FunFam" id="3.20.20.60:FF:000003">
    <property type="entry name" value="3-methyl-2-oxobutanoate hydroxymethyltransferase"/>
    <property type="match status" value="1"/>
</dbReference>
<dbReference type="SUPFAM" id="SSF51621">
    <property type="entry name" value="Phosphoenolpyruvate/pyruvate domain"/>
    <property type="match status" value="1"/>
</dbReference>
<comment type="subunit">
    <text evidence="3 7">Homodecamer; pentamer of dimers.</text>
</comment>
<comment type="pathway">
    <text evidence="1 7">Cofactor biosynthesis; (R)-pantothenate biosynthesis; (R)-pantoate from 3-methyl-2-oxobutanoate: step 1/2.</text>
</comment>
<dbReference type="NCBIfam" id="NF001452">
    <property type="entry name" value="PRK00311.1"/>
    <property type="match status" value="1"/>
</dbReference>
<dbReference type="Pfam" id="PF02548">
    <property type="entry name" value="Pantoate_transf"/>
    <property type="match status" value="1"/>
</dbReference>
<keyword evidence="7" id="KW-0963">Cytoplasm</keyword>
<dbReference type="EMBL" id="MFSP01000186">
    <property type="protein sequence ID" value="OGI61845.1"/>
    <property type="molecule type" value="Genomic_DNA"/>
</dbReference>
<name>A0A1F6UWQ9_9PROT</name>
<dbReference type="CDD" id="cd06557">
    <property type="entry name" value="KPHMT-like"/>
    <property type="match status" value="1"/>
</dbReference>
<comment type="caution">
    <text evidence="11">The sequence shown here is derived from an EMBL/GenBank/DDBJ whole genome shotgun (WGS) entry which is preliminary data.</text>
</comment>
<feature type="binding site" evidence="7 9">
    <location>
        <position position="86"/>
    </location>
    <ligand>
        <name>3-methyl-2-oxobutanoate</name>
        <dbReference type="ChEBI" id="CHEBI:11851"/>
    </ligand>
</feature>
<feature type="binding site" evidence="7 10">
    <location>
        <position position="86"/>
    </location>
    <ligand>
        <name>Mg(2+)</name>
        <dbReference type="ChEBI" id="CHEBI:18420"/>
    </ligand>
</feature>
<organism evidence="11 12">
    <name type="scientific">Candidatus Muproteobacteria bacterium RBG_16_60_9</name>
    <dbReference type="NCBI Taxonomy" id="1817755"/>
    <lineage>
        <taxon>Bacteria</taxon>
        <taxon>Pseudomonadati</taxon>
        <taxon>Pseudomonadota</taxon>
        <taxon>Candidatus Muproteobacteria</taxon>
    </lineage>
</organism>
<evidence type="ECO:0000313" key="11">
    <source>
        <dbReference type="EMBL" id="OGI61845.1"/>
    </source>
</evidence>
<dbReference type="EC" id="2.1.2.11" evidence="7"/>
<feature type="binding site" evidence="7 10">
    <location>
        <position position="118"/>
    </location>
    <ligand>
        <name>Mg(2+)</name>
        <dbReference type="ChEBI" id="CHEBI:18420"/>
    </ligand>
</feature>
<evidence type="ECO:0000256" key="3">
    <source>
        <dbReference type="ARBA" id="ARBA00011424"/>
    </source>
</evidence>
<dbReference type="UniPathway" id="UPA00028">
    <property type="reaction ID" value="UER00003"/>
</dbReference>
<evidence type="ECO:0000256" key="8">
    <source>
        <dbReference type="PIRSR" id="PIRSR000388-1"/>
    </source>
</evidence>
<gene>
    <name evidence="7" type="primary">panB</name>
    <name evidence="11" type="ORF">A2W18_14735</name>
</gene>